<proteinExistence type="predicted"/>
<organism evidence="1 2">
    <name type="scientific">Natronomicrosphaera hydrolytica</name>
    <dbReference type="NCBI Taxonomy" id="3242702"/>
    <lineage>
        <taxon>Bacteria</taxon>
        <taxon>Pseudomonadati</taxon>
        <taxon>Planctomycetota</taxon>
        <taxon>Phycisphaerae</taxon>
        <taxon>Phycisphaerales</taxon>
        <taxon>Phycisphaeraceae</taxon>
        <taxon>Natronomicrosphaera</taxon>
    </lineage>
</organism>
<reference evidence="1 2" key="1">
    <citation type="submission" date="2024-08" db="EMBL/GenBank/DDBJ databases">
        <title>Whole-genome sequencing of halo(alkali)philic microorganisms from hypersaline lakes.</title>
        <authorList>
            <person name="Sorokin D.Y."/>
            <person name="Merkel A.Y."/>
            <person name="Messina E."/>
            <person name="Yakimov M."/>
        </authorList>
    </citation>
    <scope>NUCLEOTIDE SEQUENCE [LARGE SCALE GENOMIC DNA]</scope>
    <source>
        <strain evidence="1 2">AB-hyl4</strain>
    </source>
</reference>
<protein>
    <submittedName>
        <fullName evidence="1">Uncharacterized protein</fullName>
    </submittedName>
</protein>
<dbReference type="Proteomes" id="UP001575105">
    <property type="component" value="Unassembled WGS sequence"/>
</dbReference>
<sequence length="730" mass="80881">MKSSKFKIRNPKSQRGAAAVLAMMFLVIFGSLAAAMAIVSQGNLATADSHLKVNRSLAAAETGMRVIGHELGKLALGDPNDAERYPGIRITEGEISPQLASQLWSQSDRIADRLVDAFPEAATIAADPEDGVAVVHIGPLGIAPNDHMTFTATVRPRPDDARYLRVRVVASDGPEHARIHRSISQDFRIDKRIPYAVLSRSRVMVGRNVMIEGPIGSRFTETHLEHGHPVHIVSDFHGLTPEFDELLEAFYGDLASNDHDGDNRLSLASELEMESISDPTEWDVTGDHHISEWDLFLKHFGNEVDGEYRVRKQDLVNAGVNEAIANELFDMIYTFRDPDRSFDSQSYLGPDDRYAKIQGEVYLDATREQWESGAAYGDYRDFLQGPIRPGHNKDALTFDAQNTNEIYEFDSSNFDVSWFRDQVSYAGSDVASQAYSQVSNHDPDNPNSPQPIRYVTEEVAFGSQHPYDFFERPVYENMTFENVKIPRGTNALFINCTFIGVTFVDSNTDNDDPNYNYAGMQEVDGTPRYPGLTATVDGQSIEDTKQHGNNLRFESSTFEGAVITETPDQFTHTRNKISFTGNTRFDIDNSVHLSESERALFRRSTILAPHYSVEMGTFTSPDDPNQYVELSGAIVGGIVDLRGNIRINGMIITTFDPQSGQHPVIGDTSPQFNTTLGYFGPDAGDLEGGFPTTGMGRIQVRYDPSIALPDGIYSPIQITPVVATYTEGGK</sequence>
<dbReference type="EMBL" id="JBGUBD010000015">
    <property type="protein sequence ID" value="MFA9480094.1"/>
    <property type="molecule type" value="Genomic_DNA"/>
</dbReference>
<name>A0ABV4U912_9BACT</name>
<comment type="caution">
    <text evidence="1">The sequence shown here is derived from an EMBL/GenBank/DDBJ whole genome shotgun (WGS) entry which is preliminary data.</text>
</comment>
<evidence type="ECO:0000313" key="2">
    <source>
        <dbReference type="Proteomes" id="UP001575105"/>
    </source>
</evidence>
<evidence type="ECO:0000313" key="1">
    <source>
        <dbReference type="EMBL" id="MFA9480094.1"/>
    </source>
</evidence>
<keyword evidence="2" id="KW-1185">Reference proteome</keyword>
<accession>A0ABV4U912</accession>
<gene>
    <name evidence="1" type="ORF">ACERK3_17610</name>
</gene>
<dbReference type="RefSeq" id="WP_425347019.1">
    <property type="nucleotide sequence ID" value="NZ_JBGUBD010000015.1"/>
</dbReference>